<reference evidence="5" key="1">
    <citation type="journal article" date="2019" name="Int. J. Syst. Evol. Microbiol.">
        <title>The Global Catalogue of Microorganisms (GCM) 10K type strain sequencing project: providing services to taxonomists for standard genome sequencing and annotation.</title>
        <authorList>
            <consortium name="The Broad Institute Genomics Platform"/>
            <consortium name="The Broad Institute Genome Sequencing Center for Infectious Disease"/>
            <person name="Wu L."/>
            <person name="Ma J."/>
        </authorList>
    </citation>
    <scope>NUCLEOTIDE SEQUENCE [LARGE SCALE GENOMIC DNA]</scope>
    <source>
        <strain evidence="5">CGMCC 4.1782</strain>
    </source>
</reference>
<evidence type="ECO:0000256" key="1">
    <source>
        <dbReference type="ARBA" id="ARBA00022723"/>
    </source>
</evidence>
<comment type="caution">
    <text evidence="4">The sequence shown here is derived from an EMBL/GenBank/DDBJ whole genome shotgun (WGS) entry which is preliminary data.</text>
</comment>
<proteinExistence type="predicted"/>
<sequence length="157" mass="17882">MKEKEEFMREAIRLSIEKMEAGYGGPFGAVVVRNGEIIARGYNNVLTSNDPTAHAEVDAIRKACQALGTFQLTDCELYTSCEPCPMCLGAIYWARPSKVYFGNNKADAAHIGFDDQFIYEEIEKPLSERQIPMVQMLREEAQEAFRAWVRKLDRMAY</sequence>
<dbReference type="InterPro" id="IPR002125">
    <property type="entry name" value="CMP_dCMP_dom"/>
</dbReference>
<accession>A0ABW5CZ60</accession>
<dbReference type="CDD" id="cd01285">
    <property type="entry name" value="nucleoside_deaminase"/>
    <property type="match status" value="1"/>
</dbReference>
<dbReference type="EMBL" id="JBHUIM010000002">
    <property type="protein sequence ID" value="MFD2247667.1"/>
    <property type="molecule type" value="Genomic_DNA"/>
</dbReference>
<dbReference type="PROSITE" id="PS51747">
    <property type="entry name" value="CYT_DCMP_DEAMINASES_2"/>
    <property type="match status" value="1"/>
</dbReference>
<dbReference type="Pfam" id="PF00383">
    <property type="entry name" value="dCMP_cyt_deam_1"/>
    <property type="match status" value="1"/>
</dbReference>
<dbReference type="SUPFAM" id="SSF53927">
    <property type="entry name" value="Cytidine deaminase-like"/>
    <property type="match status" value="1"/>
</dbReference>
<feature type="domain" description="CMP/dCMP-type deaminase" evidence="3">
    <location>
        <begin position="2"/>
        <end position="133"/>
    </location>
</feature>
<dbReference type="InterPro" id="IPR016193">
    <property type="entry name" value="Cytidine_deaminase-like"/>
</dbReference>
<evidence type="ECO:0000313" key="5">
    <source>
        <dbReference type="Proteomes" id="UP001597374"/>
    </source>
</evidence>
<dbReference type="InterPro" id="IPR016192">
    <property type="entry name" value="APOBEC/CMP_deaminase_Zn-bd"/>
</dbReference>
<dbReference type="PROSITE" id="PS00903">
    <property type="entry name" value="CYT_DCMP_DEAMINASES_1"/>
    <property type="match status" value="1"/>
</dbReference>
<keyword evidence="2" id="KW-0862">Zinc</keyword>
<keyword evidence="5" id="KW-1185">Reference proteome</keyword>
<evidence type="ECO:0000259" key="3">
    <source>
        <dbReference type="PROSITE" id="PS51747"/>
    </source>
</evidence>
<evidence type="ECO:0000256" key="2">
    <source>
        <dbReference type="ARBA" id="ARBA00022833"/>
    </source>
</evidence>
<dbReference type="GO" id="GO:0052717">
    <property type="term" value="F:tRNA-specific adenosine-34 deaminase activity"/>
    <property type="evidence" value="ECO:0007669"/>
    <property type="project" value="UniProtKB-EC"/>
</dbReference>
<gene>
    <name evidence="4" type="ORF">ACFSKP_15485</name>
</gene>
<name>A0ABW5CZ60_9BACT</name>
<keyword evidence="1" id="KW-0479">Metal-binding</keyword>
<dbReference type="EC" id="3.5.4.33" evidence="4"/>
<dbReference type="Proteomes" id="UP001597374">
    <property type="component" value="Unassembled WGS sequence"/>
</dbReference>
<keyword evidence="4" id="KW-0378">Hydrolase</keyword>
<dbReference type="RefSeq" id="WP_250430716.1">
    <property type="nucleotide sequence ID" value="NZ_JALPRR010000003.1"/>
</dbReference>
<dbReference type="PANTHER" id="PTHR11079">
    <property type="entry name" value="CYTOSINE DEAMINASE FAMILY MEMBER"/>
    <property type="match status" value="1"/>
</dbReference>
<dbReference type="PANTHER" id="PTHR11079:SF161">
    <property type="entry name" value="CMP_DCMP-TYPE DEAMINASE DOMAIN-CONTAINING PROTEIN"/>
    <property type="match status" value="1"/>
</dbReference>
<protein>
    <submittedName>
        <fullName evidence="4">Nucleoside deaminase</fullName>
        <ecNumber evidence="4">3.5.4.33</ecNumber>
    </submittedName>
</protein>
<dbReference type="Gene3D" id="3.40.140.10">
    <property type="entry name" value="Cytidine Deaminase, domain 2"/>
    <property type="match status" value="1"/>
</dbReference>
<organism evidence="4 5">
    <name type="scientific">Pontibacter ruber</name>
    <dbReference type="NCBI Taxonomy" id="1343895"/>
    <lineage>
        <taxon>Bacteria</taxon>
        <taxon>Pseudomonadati</taxon>
        <taxon>Bacteroidota</taxon>
        <taxon>Cytophagia</taxon>
        <taxon>Cytophagales</taxon>
        <taxon>Hymenobacteraceae</taxon>
        <taxon>Pontibacter</taxon>
    </lineage>
</organism>
<evidence type="ECO:0000313" key="4">
    <source>
        <dbReference type="EMBL" id="MFD2247667.1"/>
    </source>
</evidence>